<gene>
    <name evidence="2" type="ORF">TIFTF001_041049</name>
</gene>
<dbReference type="EMBL" id="BTGU01001676">
    <property type="protein sequence ID" value="GMN27539.1"/>
    <property type="molecule type" value="Genomic_DNA"/>
</dbReference>
<organism evidence="2 3">
    <name type="scientific">Ficus carica</name>
    <name type="common">Common fig</name>
    <dbReference type="NCBI Taxonomy" id="3494"/>
    <lineage>
        <taxon>Eukaryota</taxon>
        <taxon>Viridiplantae</taxon>
        <taxon>Streptophyta</taxon>
        <taxon>Embryophyta</taxon>
        <taxon>Tracheophyta</taxon>
        <taxon>Spermatophyta</taxon>
        <taxon>Magnoliopsida</taxon>
        <taxon>eudicotyledons</taxon>
        <taxon>Gunneridae</taxon>
        <taxon>Pentapetalae</taxon>
        <taxon>rosids</taxon>
        <taxon>fabids</taxon>
        <taxon>Rosales</taxon>
        <taxon>Moraceae</taxon>
        <taxon>Ficeae</taxon>
        <taxon>Ficus</taxon>
    </lineage>
</organism>
<evidence type="ECO:0000256" key="1">
    <source>
        <dbReference type="SAM" id="Phobius"/>
    </source>
</evidence>
<reference evidence="2" key="1">
    <citation type="submission" date="2023-07" db="EMBL/GenBank/DDBJ databases">
        <title>draft genome sequence of fig (Ficus carica).</title>
        <authorList>
            <person name="Takahashi T."/>
            <person name="Nishimura K."/>
        </authorList>
    </citation>
    <scope>NUCLEOTIDE SEQUENCE</scope>
</reference>
<name>A0AA87Z0J1_FICCA</name>
<dbReference type="Proteomes" id="UP001187192">
    <property type="component" value="Unassembled WGS sequence"/>
</dbReference>
<keyword evidence="1" id="KW-1133">Transmembrane helix</keyword>
<keyword evidence="1" id="KW-0812">Transmembrane</keyword>
<feature type="transmembrane region" description="Helical" evidence="1">
    <location>
        <begin position="20"/>
        <end position="40"/>
    </location>
</feature>
<proteinExistence type="predicted"/>
<dbReference type="AlphaFoldDB" id="A0AA87Z0J1"/>
<keyword evidence="1" id="KW-0472">Membrane</keyword>
<evidence type="ECO:0000313" key="3">
    <source>
        <dbReference type="Proteomes" id="UP001187192"/>
    </source>
</evidence>
<sequence length="44" mass="5087">MIMDHKKKMGQRPENCDAQLAIWCCWCPILTITITITHTITLTI</sequence>
<accession>A0AA87Z0J1</accession>
<protein>
    <submittedName>
        <fullName evidence="2">Uncharacterized protein</fullName>
    </submittedName>
</protein>
<evidence type="ECO:0000313" key="2">
    <source>
        <dbReference type="EMBL" id="GMN27539.1"/>
    </source>
</evidence>
<feature type="non-terminal residue" evidence="2">
    <location>
        <position position="44"/>
    </location>
</feature>
<comment type="caution">
    <text evidence="2">The sequence shown here is derived from an EMBL/GenBank/DDBJ whole genome shotgun (WGS) entry which is preliminary data.</text>
</comment>
<keyword evidence="3" id="KW-1185">Reference proteome</keyword>